<accession>A0A5A5T5N5</accession>
<dbReference type="RefSeq" id="WP_149399412.1">
    <property type="nucleotide sequence ID" value="NZ_BIXY01000001.1"/>
</dbReference>
<dbReference type="InterPro" id="IPR011009">
    <property type="entry name" value="Kinase-like_dom_sf"/>
</dbReference>
<evidence type="ECO:0000256" key="2">
    <source>
        <dbReference type="ARBA" id="ARBA00022679"/>
    </source>
</evidence>
<keyword evidence="3" id="KW-0547">Nucleotide-binding</keyword>
<evidence type="ECO:0000313" key="9">
    <source>
        <dbReference type="Proteomes" id="UP000322530"/>
    </source>
</evidence>
<keyword evidence="5" id="KW-0067">ATP-binding</keyword>
<name>A0A5A5T5N5_9CHLR</name>
<dbReference type="SMART" id="SM00220">
    <property type="entry name" value="S_TKc"/>
    <property type="match status" value="1"/>
</dbReference>
<proteinExistence type="predicted"/>
<dbReference type="GO" id="GO:0005524">
    <property type="term" value="F:ATP binding"/>
    <property type="evidence" value="ECO:0007669"/>
    <property type="project" value="UniProtKB-KW"/>
</dbReference>
<evidence type="ECO:0000313" key="8">
    <source>
        <dbReference type="EMBL" id="GCF06648.1"/>
    </source>
</evidence>
<reference evidence="8 9" key="1">
    <citation type="submission" date="2019-01" db="EMBL/GenBank/DDBJ databases">
        <title>Draft genome sequence of Dictyobacter sp. Uno17.</title>
        <authorList>
            <person name="Wang C.M."/>
            <person name="Zheng Y."/>
            <person name="Sakai Y."/>
            <person name="Abe K."/>
            <person name="Yokota A."/>
            <person name="Yabe S."/>
        </authorList>
    </citation>
    <scope>NUCLEOTIDE SEQUENCE [LARGE SCALE GENOMIC DNA]</scope>
    <source>
        <strain evidence="8 9">Uno17</strain>
    </source>
</reference>
<feature type="compositionally biased region" description="Polar residues" evidence="6">
    <location>
        <begin position="470"/>
        <end position="497"/>
    </location>
</feature>
<sequence length="762" mass="83739">MSLTHTSLDQPQHEIIRCTRCDAELPPSATFCSQCGERVEKQNGDKSSPKNADITDRYRITSLLQRQPPTQVLLALDTQQQRPVVIHDIDVSSLDNDARAQAVAALQNEYDLLRRERIPAIMPLVDLRYFNTHLYVVAGWPFTLAKIAPTETGTLHHQLTTLHDLLQSGLGLPEQQVAIAWMVRLCHALEQLHRLDIVIGNLTPQTILMSRQDYSGEPLLVGSWLPDLVRTLLTPTLKSNNPSAFCAPEALQQHVEPCSDVYSLGAILYLLLTGITPADAVKRGHRPLPSLRDLDPHSDSALDTVLMQALALANEQRYQTISDFSEALEQFLPHTRSAGPGSLTPAGKNQALLDSVDAADNNNDKQDEPSNMAATADMAGLPDSNEKTVSIIPLQARMARRYLSRIKTGKLGMPEQTTGEAIVEKGSIQQRQPDEELVEEAGSGNAAHPALTSELIVDTPMAPIQTEISNVQSDAEPITQLTSPVVTETSQETTAKSNTEEAPATTSTSQEPEDRNEPDIAQQSTVLIKNDAFLNKLATAQNAAEVAQDMPQPATDENTTSSQRTSSLAHLKGLITHSLPAIPRLGYPKNQSTTDQESAETEEESSLLKRMQRFILGEPQQTTSAAALIETPMRVQPGQEYSIRINVIGRRKLEGNEDNGGLSAFGEDDTIHIEVRSALYKNYAYIVQQADVTIPAAGYVAEVTMPMQPLSSGPNGRRERLHIFFMDEDRNPLYEKPFVIELFISHLVQNGREGHNVLSIPL</sequence>
<evidence type="ECO:0000256" key="1">
    <source>
        <dbReference type="ARBA" id="ARBA00012513"/>
    </source>
</evidence>
<dbReference type="EC" id="2.7.11.1" evidence="1"/>
<comment type="caution">
    <text evidence="8">The sequence shown here is derived from an EMBL/GenBank/DDBJ whole genome shotgun (WGS) entry which is preliminary data.</text>
</comment>
<evidence type="ECO:0000256" key="6">
    <source>
        <dbReference type="SAM" id="MobiDB-lite"/>
    </source>
</evidence>
<keyword evidence="9" id="KW-1185">Reference proteome</keyword>
<dbReference type="Gene3D" id="1.10.510.10">
    <property type="entry name" value="Transferase(Phosphotransferase) domain 1"/>
    <property type="match status" value="1"/>
</dbReference>
<gene>
    <name evidence="8" type="ORF">KDI_02120</name>
</gene>
<evidence type="ECO:0000256" key="4">
    <source>
        <dbReference type="ARBA" id="ARBA00022777"/>
    </source>
</evidence>
<dbReference type="PANTHER" id="PTHR43671">
    <property type="entry name" value="SERINE/THREONINE-PROTEIN KINASE NEK"/>
    <property type="match status" value="1"/>
</dbReference>
<keyword evidence="2" id="KW-0808">Transferase</keyword>
<evidence type="ECO:0000256" key="3">
    <source>
        <dbReference type="ARBA" id="ARBA00022741"/>
    </source>
</evidence>
<evidence type="ECO:0000256" key="5">
    <source>
        <dbReference type="ARBA" id="ARBA00022840"/>
    </source>
</evidence>
<dbReference type="Gene3D" id="3.30.200.20">
    <property type="entry name" value="Phosphorylase Kinase, domain 1"/>
    <property type="match status" value="1"/>
</dbReference>
<dbReference type="Proteomes" id="UP000322530">
    <property type="component" value="Unassembled WGS sequence"/>
</dbReference>
<feature type="region of interest" description="Disordered" evidence="6">
    <location>
        <begin position="470"/>
        <end position="518"/>
    </location>
</feature>
<dbReference type="PANTHER" id="PTHR43671:SF13">
    <property type="entry name" value="SERINE_THREONINE-PROTEIN KINASE NEK2"/>
    <property type="match status" value="1"/>
</dbReference>
<dbReference type="SUPFAM" id="SSF56112">
    <property type="entry name" value="Protein kinase-like (PK-like)"/>
    <property type="match status" value="1"/>
</dbReference>
<dbReference type="OrthoDB" id="138434at2"/>
<dbReference type="InterPro" id="IPR050660">
    <property type="entry name" value="NEK_Ser/Thr_kinase"/>
</dbReference>
<dbReference type="AlphaFoldDB" id="A0A5A5T5N5"/>
<dbReference type="GO" id="GO:0004674">
    <property type="term" value="F:protein serine/threonine kinase activity"/>
    <property type="evidence" value="ECO:0007669"/>
    <property type="project" value="UniProtKB-EC"/>
</dbReference>
<feature type="region of interest" description="Disordered" evidence="6">
    <location>
        <begin position="582"/>
        <end position="603"/>
    </location>
</feature>
<dbReference type="InterPro" id="IPR000719">
    <property type="entry name" value="Prot_kinase_dom"/>
</dbReference>
<dbReference type="Pfam" id="PF00069">
    <property type="entry name" value="Pkinase"/>
    <property type="match status" value="1"/>
</dbReference>
<feature type="compositionally biased region" description="Polar residues" evidence="6">
    <location>
        <begin position="555"/>
        <end position="566"/>
    </location>
</feature>
<keyword evidence="4" id="KW-0418">Kinase</keyword>
<evidence type="ECO:0000259" key="7">
    <source>
        <dbReference type="PROSITE" id="PS50011"/>
    </source>
</evidence>
<protein>
    <recommendedName>
        <fullName evidence="1">non-specific serine/threonine protein kinase</fullName>
        <ecNumber evidence="1">2.7.11.1</ecNumber>
    </recommendedName>
</protein>
<dbReference type="PROSITE" id="PS50011">
    <property type="entry name" value="PROTEIN_KINASE_DOM"/>
    <property type="match status" value="1"/>
</dbReference>
<organism evidence="8 9">
    <name type="scientific">Dictyobacter arantiisoli</name>
    <dbReference type="NCBI Taxonomy" id="2014874"/>
    <lineage>
        <taxon>Bacteria</taxon>
        <taxon>Bacillati</taxon>
        <taxon>Chloroflexota</taxon>
        <taxon>Ktedonobacteria</taxon>
        <taxon>Ktedonobacterales</taxon>
        <taxon>Dictyobacteraceae</taxon>
        <taxon>Dictyobacter</taxon>
    </lineage>
</organism>
<feature type="domain" description="Protein kinase" evidence="7">
    <location>
        <begin position="58"/>
        <end position="332"/>
    </location>
</feature>
<dbReference type="EMBL" id="BIXY01000001">
    <property type="protein sequence ID" value="GCF06648.1"/>
    <property type="molecule type" value="Genomic_DNA"/>
</dbReference>
<feature type="region of interest" description="Disordered" evidence="6">
    <location>
        <begin position="544"/>
        <end position="566"/>
    </location>
</feature>